<reference evidence="1" key="1">
    <citation type="submission" date="2020-04" db="EMBL/GenBank/DDBJ databases">
        <authorList>
            <person name="Chiriac C."/>
            <person name="Salcher M."/>
            <person name="Ghai R."/>
            <person name="Kavagutti S V."/>
        </authorList>
    </citation>
    <scope>NUCLEOTIDE SEQUENCE</scope>
</reference>
<protein>
    <submittedName>
        <fullName evidence="1">Uncharacterized protein</fullName>
    </submittedName>
</protein>
<dbReference type="EMBL" id="LR796502">
    <property type="protein sequence ID" value="CAB4148924.1"/>
    <property type="molecule type" value="Genomic_DNA"/>
</dbReference>
<organism evidence="1">
    <name type="scientific">uncultured Caudovirales phage</name>
    <dbReference type="NCBI Taxonomy" id="2100421"/>
    <lineage>
        <taxon>Viruses</taxon>
        <taxon>Duplodnaviria</taxon>
        <taxon>Heunggongvirae</taxon>
        <taxon>Uroviricota</taxon>
        <taxon>Caudoviricetes</taxon>
        <taxon>Peduoviridae</taxon>
        <taxon>Maltschvirus</taxon>
        <taxon>Maltschvirus maltsch</taxon>
    </lineage>
</organism>
<evidence type="ECO:0000313" key="1">
    <source>
        <dbReference type="EMBL" id="CAB4148924.1"/>
    </source>
</evidence>
<proteinExistence type="predicted"/>
<sequence length="95" mass="11116">MDKLDYMISIAKSNLLITMNKMIIKANLSTTSEFKKVGLTEISIDLKHCLETIKKLELELTMSRQRNFDLEKLWLLAKTETNNQIKKNEELIKMI</sequence>
<accession>A0A6J5MQ56</accession>
<gene>
    <name evidence="1" type="ORF">UFOVP523_33</name>
</gene>
<name>A0A6J5MQ56_9CAUD</name>